<dbReference type="HOGENOM" id="CLU_120435_3_0_7"/>
<evidence type="ECO:0000313" key="3">
    <source>
        <dbReference type="Proteomes" id="UP000002601"/>
    </source>
</evidence>
<organism evidence="2 3">
    <name type="scientific">Maridesulfovibrio salexigens (strain ATCC 14822 / DSM 2638 / NCIMB 8403 / VKM B-1763)</name>
    <name type="common">Desulfovibrio salexigens</name>
    <dbReference type="NCBI Taxonomy" id="526222"/>
    <lineage>
        <taxon>Bacteria</taxon>
        <taxon>Pseudomonadati</taxon>
        <taxon>Thermodesulfobacteriota</taxon>
        <taxon>Desulfovibrionia</taxon>
        <taxon>Desulfovibrionales</taxon>
        <taxon>Desulfovibrionaceae</taxon>
        <taxon>Maridesulfovibrio</taxon>
    </lineage>
</organism>
<dbReference type="RefSeq" id="WP_015851313.1">
    <property type="nucleotide sequence ID" value="NC_012881.1"/>
</dbReference>
<protein>
    <submittedName>
        <fullName evidence="2">Uncharacterized protein</fullName>
    </submittedName>
</protein>
<name>C6BRQ5_MARSD</name>
<evidence type="ECO:0000256" key="1">
    <source>
        <dbReference type="SAM" id="Phobius"/>
    </source>
</evidence>
<sequence length="114" mass="11568">MDKVVDKLVGLGVPGLVLLIVMASTGLAGAAALTAALAALGGPFGMLGGLAVLGLLVMLSSSLTEYGVDALAKAVIDGLTDKGETKDSIIEQINNFPLISSEMKGKLRDHVNYA</sequence>
<dbReference type="EMBL" id="CP001649">
    <property type="protein sequence ID" value="ACS79495.1"/>
    <property type="molecule type" value="Genomic_DNA"/>
</dbReference>
<accession>C6BRQ5</accession>
<keyword evidence="3" id="KW-1185">Reference proteome</keyword>
<dbReference type="Proteomes" id="UP000002601">
    <property type="component" value="Chromosome"/>
</dbReference>
<proteinExistence type="predicted"/>
<keyword evidence="1" id="KW-0812">Transmembrane</keyword>
<keyword evidence="1" id="KW-1133">Transmembrane helix</keyword>
<reference evidence="2 3" key="1">
    <citation type="submission" date="2009-06" db="EMBL/GenBank/DDBJ databases">
        <title>Complete sequence of Desulfovibrio salexigens DSM 2638.</title>
        <authorList>
            <consortium name="US DOE Joint Genome Institute"/>
            <person name="Lucas S."/>
            <person name="Copeland A."/>
            <person name="Lapidus A."/>
            <person name="Glavina del Rio T."/>
            <person name="Tice H."/>
            <person name="Bruce D."/>
            <person name="Goodwin L."/>
            <person name="Pitluck S."/>
            <person name="Munk A.C."/>
            <person name="Brettin T."/>
            <person name="Detter J.C."/>
            <person name="Han C."/>
            <person name="Tapia R."/>
            <person name="Larimer F."/>
            <person name="Land M."/>
            <person name="Hauser L."/>
            <person name="Kyrpides N."/>
            <person name="Anderson I."/>
            <person name="Wall J.D."/>
            <person name="Arkin A.P."/>
            <person name="Dehal P."/>
            <person name="Chivian D."/>
            <person name="Giles B."/>
            <person name="Hazen T.C."/>
        </authorList>
    </citation>
    <scope>NUCLEOTIDE SEQUENCE [LARGE SCALE GENOMIC DNA]</scope>
    <source>
        <strain evidence="3">ATCC 14822 / DSM 2638 / NCIMB 8403 / VKM B-1763</strain>
    </source>
</reference>
<dbReference type="KEGG" id="dsa:Desal_1433"/>
<feature type="transmembrane region" description="Helical" evidence="1">
    <location>
        <begin position="40"/>
        <end position="59"/>
    </location>
</feature>
<dbReference type="AlphaFoldDB" id="C6BRQ5"/>
<dbReference type="STRING" id="526222.Desal_1433"/>
<keyword evidence="1" id="KW-0472">Membrane</keyword>
<evidence type="ECO:0000313" key="2">
    <source>
        <dbReference type="EMBL" id="ACS79495.1"/>
    </source>
</evidence>
<dbReference type="eggNOG" id="ENOG5032YZD">
    <property type="taxonomic scope" value="Bacteria"/>
</dbReference>
<dbReference type="OrthoDB" id="583732at2"/>
<gene>
    <name evidence="2" type="ordered locus">Desal_1433</name>
</gene>